<evidence type="ECO:0000313" key="2">
    <source>
        <dbReference type="EMBL" id="KKM91299.1"/>
    </source>
</evidence>
<dbReference type="EMBL" id="LAZR01006554">
    <property type="protein sequence ID" value="KKM91299.1"/>
    <property type="molecule type" value="Genomic_DNA"/>
</dbReference>
<dbReference type="GO" id="GO:0008901">
    <property type="term" value="F:ferredoxin hydrogenase activity"/>
    <property type="evidence" value="ECO:0007669"/>
    <property type="project" value="InterPro"/>
</dbReference>
<dbReference type="PROSITE" id="PS00508">
    <property type="entry name" value="NI_HGENASE_L_2"/>
    <property type="match status" value="1"/>
</dbReference>
<gene>
    <name evidence="2" type="ORF">LCGC14_1229880</name>
</gene>
<dbReference type="PANTHER" id="PTHR43600">
    <property type="entry name" value="COENZYME F420 HYDROGENASE, SUBUNIT ALPHA"/>
    <property type="match status" value="1"/>
</dbReference>
<dbReference type="Pfam" id="PF00374">
    <property type="entry name" value="NiFeSe_Hases"/>
    <property type="match status" value="2"/>
</dbReference>
<proteinExistence type="predicted"/>
<protein>
    <recommendedName>
        <fullName evidence="3">Ni/Fe hydrogenase subunit alpha</fullName>
    </recommendedName>
</protein>
<reference evidence="2" key="1">
    <citation type="journal article" date="2015" name="Nature">
        <title>Complex archaea that bridge the gap between prokaryotes and eukaryotes.</title>
        <authorList>
            <person name="Spang A."/>
            <person name="Saw J.H."/>
            <person name="Jorgensen S.L."/>
            <person name="Zaremba-Niedzwiedzka K."/>
            <person name="Martijn J."/>
            <person name="Lind A.E."/>
            <person name="van Eijk R."/>
            <person name="Schleper C."/>
            <person name="Guy L."/>
            <person name="Ettema T.J."/>
        </authorList>
    </citation>
    <scope>NUCLEOTIDE SEQUENCE</scope>
</reference>
<organism evidence="2">
    <name type="scientific">marine sediment metagenome</name>
    <dbReference type="NCBI Taxonomy" id="412755"/>
    <lineage>
        <taxon>unclassified sequences</taxon>
        <taxon>metagenomes</taxon>
        <taxon>ecological metagenomes</taxon>
    </lineage>
</organism>
<keyword evidence="1" id="KW-0560">Oxidoreductase</keyword>
<dbReference type="Gene3D" id="1.10.645.10">
    <property type="entry name" value="Cytochrome-c3 Hydrogenase, chain B"/>
    <property type="match status" value="1"/>
</dbReference>
<dbReference type="InterPro" id="IPR001501">
    <property type="entry name" value="Ni-dep_hyd_lsu"/>
</dbReference>
<dbReference type="InterPro" id="IPR018194">
    <property type="entry name" value="Ni-dep_hyd_lsu_Ni_BS"/>
</dbReference>
<dbReference type="GO" id="GO:0016151">
    <property type="term" value="F:nickel cation binding"/>
    <property type="evidence" value="ECO:0007669"/>
    <property type="project" value="InterPro"/>
</dbReference>
<evidence type="ECO:0000256" key="1">
    <source>
        <dbReference type="ARBA" id="ARBA00023002"/>
    </source>
</evidence>
<name>A0A0F9L8U8_9ZZZZ</name>
<sequence>MANKKEITIETLARVEGHGGIRVEIEDNKISNVEFRILEGPRLFETLVVGRTPQEDLSIVPRICAICNLSHKYAALRGLEKALGVEVDSTTKLYRELMQLGEIIESHSLHLYFLSLPDFLGYENAFAMTDKYGDTVVKALQLKKFSNKVMRMMGGRMMHGENPIIGGFGKLPTKEKLTKIKEEALELIPFAIETIDLLAGLEIPDHMERETQFLCCKPPHDDYGYYGDILITSDGEEHPVETYKSVIKERVVSHSFAKRGRYKDKPFTVGALARILLLGNRLNGKAKEVYDKLINERWHHNPLFNNHSQAIEQIQSLERIIELVDELQTRSEPKIAKSTKNTGSGTGAIEAPRGTLIHHYQLKDGLISVADIITPTSMFLDDIEEFIRKSGQTLLAKNQIDGIELQFEMIARAYDPCISCSAHIVKVVYK</sequence>
<comment type="caution">
    <text evidence="2">The sequence shown here is derived from an EMBL/GenBank/DDBJ whole genome shotgun (WGS) entry which is preliminary data.</text>
</comment>
<dbReference type="AlphaFoldDB" id="A0A0F9L8U8"/>
<accession>A0A0F9L8U8</accession>
<dbReference type="InterPro" id="IPR029014">
    <property type="entry name" value="NiFe-Hase_large"/>
</dbReference>
<dbReference type="SUPFAM" id="SSF56762">
    <property type="entry name" value="HydB/Nqo4-like"/>
    <property type="match status" value="1"/>
</dbReference>
<evidence type="ECO:0008006" key="3">
    <source>
        <dbReference type="Google" id="ProtNLM"/>
    </source>
</evidence>
<dbReference type="PANTHER" id="PTHR43600:SF4">
    <property type="entry name" value="CYTOSOLIC NIFE-HYDROGENASE, ALPHA SUBUNIT"/>
    <property type="match status" value="1"/>
</dbReference>